<dbReference type="Proteomes" id="UP000271087">
    <property type="component" value="Unassembled WGS sequence"/>
</dbReference>
<evidence type="ECO:0000313" key="11">
    <source>
        <dbReference type="Proteomes" id="UP000271087"/>
    </source>
</evidence>
<dbReference type="EC" id="2.7.7.13" evidence="3"/>
<comment type="subunit">
    <text evidence="7">Component of the GMPPA-GMPPB mannose-1-phosphate guanylyltransferase complex composed of 4 GMPPA subunits and 8 tag-335/GMPPB subunits; the complex is organized into three layers, a central layer made up of 2 GMPPA dimers sandwiched between two layers each made up of 2 tag-335/GMPPB dimers. Catalytic activity of tag-335/GMPPB is reduced when part of the complex and binding of GDP-alpha-D-Mannose by GMPPA induces allosteric feedback inhibition of tag-335/GMPPB.</text>
</comment>
<dbReference type="UniPathway" id="UPA00126">
    <property type="reaction ID" value="UER00930"/>
</dbReference>
<keyword evidence="11" id="KW-1185">Reference proteome</keyword>
<sequence length="364" mass="41014">MKALILVGGYGTRLRPLTLTQPKPLIEFANKPMVFHQIEALVAAGVDTVILAVSYRAKLLEEEIANQANLWNISVHFSVEQEPLGTAGALSLVKNLLKDEDDKPFLVLNSDIICNFPFRQMIDFHNWHRHEGTIAVTKATEPSKYGVCVFDEKTNKVDRFVEKPPEYVGNNINAGLYVLSSRMLDRISSRPTSMEKEIFPQMAKAGTLYAYILDDFWMDIGQPRDFLTGTRLYLHFLHSNYPEMLNKNRNVREDVMIHDTAQIGEGCIIGPNVVIGSGVEIHDGVCLRDSTILSNTIIHSHSWINHSIIGRKCIIGNWVRIDNVCVIGDDVIVEDELYLNGARVLPHKAISQIRALRMVQTILI</sequence>
<evidence type="ECO:0000256" key="6">
    <source>
        <dbReference type="ARBA" id="ARBA00023134"/>
    </source>
</evidence>
<dbReference type="Gene3D" id="3.90.550.10">
    <property type="entry name" value="Spore Coat Polysaccharide Biosynthesis Protein SpsA, Chain A"/>
    <property type="match status" value="1"/>
</dbReference>
<dbReference type="STRING" id="42157.A0A182E5L0"/>
<dbReference type="WBParaSite" id="nOo.2.0.1.t03291-RA">
    <property type="protein sequence ID" value="nOo.2.0.1.t03291-RA"/>
    <property type="gene ID" value="nOo.2.0.1.g03291"/>
</dbReference>
<dbReference type="SUPFAM" id="SSF53448">
    <property type="entry name" value="Nucleotide-diphospho-sugar transferases"/>
    <property type="match status" value="1"/>
</dbReference>
<evidence type="ECO:0000256" key="5">
    <source>
        <dbReference type="ARBA" id="ARBA00022741"/>
    </source>
</evidence>
<evidence type="ECO:0000313" key="10">
    <source>
        <dbReference type="EMBL" id="VDK68594.1"/>
    </source>
</evidence>
<dbReference type="Pfam" id="PF25087">
    <property type="entry name" value="GMPPB_C"/>
    <property type="match status" value="1"/>
</dbReference>
<feature type="domain" description="Mannose-1-phosphate guanyltransferase C-terminal" evidence="9">
    <location>
        <begin position="252"/>
        <end position="352"/>
    </location>
</feature>
<dbReference type="InterPro" id="IPR056729">
    <property type="entry name" value="GMPPB_C"/>
</dbReference>
<dbReference type="GO" id="GO:0004475">
    <property type="term" value="F:mannose-1-phosphate guanylyltransferase (GTP) activity"/>
    <property type="evidence" value="ECO:0007669"/>
    <property type="project" value="UniProtKB-EC"/>
</dbReference>
<dbReference type="FunFam" id="3.90.550.10:FF:000013">
    <property type="entry name" value="mannose-1-phosphate guanyltransferase beta"/>
    <property type="match status" value="1"/>
</dbReference>
<evidence type="ECO:0000313" key="12">
    <source>
        <dbReference type="WBParaSite" id="nOo.2.0.1.t03291-RA"/>
    </source>
</evidence>
<dbReference type="AlphaFoldDB" id="A0A182E5L0"/>
<evidence type="ECO:0000256" key="1">
    <source>
        <dbReference type="ARBA" id="ARBA00004823"/>
    </source>
</evidence>
<evidence type="ECO:0000256" key="3">
    <source>
        <dbReference type="ARBA" id="ARBA00012387"/>
    </source>
</evidence>
<evidence type="ECO:0000256" key="4">
    <source>
        <dbReference type="ARBA" id="ARBA00022679"/>
    </source>
</evidence>
<evidence type="ECO:0000256" key="7">
    <source>
        <dbReference type="ARBA" id="ARBA00065107"/>
    </source>
</evidence>
<name>A0A182E5L0_ONCOC</name>
<evidence type="ECO:0000259" key="8">
    <source>
        <dbReference type="Pfam" id="PF00483"/>
    </source>
</evidence>
<dbReference type="CDD" id="cd06425">
    <property type="entry name" value="M1P_guanylylT_B_like_N"/>
    <property type="match status" value="1"/>
</dbReference>
<proteinExistence type="inferred from homology"/>
<dbReference type="PANTHER" id="PTHR22572">
    <property type="entry name" value="SUGAR-1-PHOSPHATE GUANYL TRANSFERASE"/>
    <property type="match status" value="1"/>
</dbReference>
<comment type="similarity">
    <text evidence="2">Belongs to the transferase hexapeptide repeat family.</text>
</comment>
<evidence type="ECO:0000259" key="9">
    <source>
        <dbReference type="Pfam" id="PF25087"/>
    </source>
</evidence>
<comment type="pathway">
    <text evidence="1">Nucleotide-sugar biosynthesis; GDP-alpha-D-mannose biosynthesis; GDP-alpha-D-mannose from alpha-D-mannose 1-phosphate (GTP route): step 1/1.</text>
</comment>
<dbReference type="Gene3D" id="2.160.10.10">
    <property type="entry name" value="Hexapeptide repeat proteins"/>
    <property type="match status" value="1"/>
</dbReference>
<dbReference type="OrthoDB" id="1733332at2759"/>
<keyword evidence="5" id="KW-0547">Nucleotide-binding</keyword>
<dbReference type="EMBL" id="UYRW01000611">
    <property type="protein sequence ID" value="VDK68594.1"/>
    <property type="molecule type" value="Genomic_DNA"/>
</dbReference>
<reference evidence="12" key="1">
    <citation type="submission" date="2016-06" db="UniProtKB">
        <authorList>
            <consortium name="WormBaseParasite"/>
        </authorList>
    </citation>
    <scope>IDENTIFICATION</scope>
</reference>
<keyword evidence="4" id="KW-0808">Transferase</keyword>
<dbReference type="GO" id="GO:0009298">
    <property type="term" value="P:GDP-mannose biosynthetic process"/>
    <property type="evidence" value="ECO:0007669"/>
    <property type="project" value="UniProtKB-UniPathway"/>
</dbReference>
<dbReference type="GO" id="GO:0005525">
    <property type="term" value="F:GTP binding"/>
    <property type="evidence" value="ECO:0007669"/>
    <property type="project" value="UniProtKB-KW"/>
</dbReference>
<protein>
    <recommendedName>
        <fullName evidence="3">mannose-1-phosphate guanylyltransferase</fullName>
        <ecNumber evidence="3">2.7.7.13</ecNumber>
    </recommendedName>
</protein>
<gene>
    <name evidence="10" type="ORF">NOO_LOCUS3291</name>
</gene>
<feature type="domain" description="Nucleotidyl transferase" evidence="8">
    <location>
        <begin position="2"/>
        <end position="232"/>
    </location>
</feature>
<dbReference type="Pfam" id="PF00483">
    <property type="entry name" value="NTP_transferase"/>
    <property type="match status" value="1"/>
</dbReference>
<dbReference type="InterPro" id="IPR005835">
    <property type="entry name" value="NTP_transferase_dom"/>
</dbReference>
<accession>A0A182E5L0</accession>
<dbReference type="InterPro" id="IPR050486">
    <property type="entry name" value="Mannose-1P_guanyltransferase"/>
</dbReference>
<dbReference type="InterPro" id="IPR045233">
    <property type="entry name" value="GMPPB_N"/>
</dbReference>
<keyword evidence="6" id="KW-0342">GTP-binding</keyword>
<evidence type="ECO:0000256" key="2">
    <source>
        <dbReference type="ARBA" id="ARBA00007274"/>
    </source>
</evidence>
<dbReference type="InterPro" id="IPR029044">
    <property type="entry name" value="Nucleotide-diphossugar_trans"/>
</dbReference>
<organism evidence="12">
    <name type="scientific">Onchocerca ochengi</name>
    <name type="common">Filarial nematode worm</name>
    <dbReference type="NCBI Taxonomy" id="42157"/>
    <lineage>
        <taxon>Eukaryota</taxon>
        <taxon>Metazoa</taxon>
        <taxon>Ecdysozoa</taxon>
        <taxon>Nematoda</taxon>
        <taxon>Chromadorea</taxon>
        <taxon>Rhabditida</taxon>
        <taxon>Spirurina</taxon>
        <taxon>Spiruromorpha</taxon>
        <taxon>Filarioidea</taxon>
        <taxon>Onchocercidae</taxon>
        <taxon>Onchocerca</taxon>
    </lineage>
</organism>
<reference evidence="10 11" key="2">
    <citation type="submission" date="2018-08" db="EMBL/GenBank/DDBJ databases">
        <authorList>
            <person name="Laetsch R D."/>
            <person name="Stevens L."/>
            <person name="Kumar S."/>
            <person name="Blaxter L. M."/>
        </authorList>
    </citation>
    <scope>NUCLEOTIDE SEQUENCE [LARGE SCALE GENOMIC DNA]</scope>
</reference>